<accession>W1PH87</accession>
<proteinExistence type="predicted"/>
<evidence type="ECO:0000313" key="2">
    <source>
        <dbReference type="Proteomes" id="UP000017836"/>
    </source>
</evidence>
<dbReference type="Proteomes" id="UP000017836">
    <property type="component" value="Unassembled WGS sequence"/>
</dbReference>
<name>W1PH87_AMBTC</name>
<evidence type="ECO:0000313" key="1">
    <source>
        <dbReference type="EMBL" id="ERN07333.1"/>
    </source>
</evidence>
<protein>
    <submittedName>
        <fullName evidence="1">Uncharacterized protein</fullName>
    </submittedName>
</protein>
<sequence>MIHCCTYRLKNKKDTDNVRDCNMEKLKPMRFSSEQLITAKKNFGHMLGAGGCGAVYRAYSQAVLK</sequence>
<organism evidence="1 2">
    <name type="scientific">Amborella trichopoda</name>
    <dbReference type="NCBI Taxonomy" id="13333"/>
    <lineage>
        <taxon>Eukaryota</taxon>
        <taxon>Viridiplantae</taxon>
        <taxon>Streptophyta</taxon>
        <taxon>Embryophyta</taxon>
        <taxon>Tracheophyta</taxon>
        <taxon>Spermatophyta</taxon>
        <taxon>Magnoliopsida</taxon>
        <taxon>Amborellales</taxon>
        <taxon>Amborellaceae</taxon>
        <taxon>Amborella</taxon>
    </lineage>
</organism>
<dbReference type="EMBL" id="KI393807">
    <property type="protein sequence ID" value="ERN07333.1"/>
    <property type="molecule type" value="Genomic_DNA"/>
</dbReference>
<dbReference type="AlphaFoldDB" id="W1PH87"/>
<gene>
    <name evidence="1" type="ORF">AMTR_s00019p00228440</name>
</gene>
<reference evidence="2" key="1">
    <citation type="journal article" date="2013" name="Science">
        <title>The Amborella genome and the evolution of flowering plants.</title>
        <authorList>
            <consortium name="Amborella Genome Project"/>
        </authorList>
    </citation>
    <scope>NUCLEOTIDE SEQUENCE [LARGE SCALE GENOMIC DNA]</scope>
</reference>
<dbReference type="HOGENOM" id="CLU_2852639_0_0_1"/>
<keyword evidence="2" id="KW-1185">Reference proteome</keyword>
<dbReference type="Gramene" id="ERN07333">
    <property type="protein sequence ID" value="ERN07333"/>
    <property type="gene ID" value="AMTR_s00019p00228440"/>
</dbReference>